<dbReference type="GO" id="GO:0004364">
    <property type="term" value="F:glutathione transferase activity"/>
    <property type="evidence" value="ECO:0007669"/>
    <property type="project" value="UniProtKB-EC"/>
</dbReference>
<dbReference type="AlphaFoldDB" id="A0A1J3GWR2"/>
<name>A0A1J3GWR2_NOCCA</name>
<dbReference type="GO" id="GO:0006749">
    <property type="term" value="P:glutathione metabolic process"/>
    <property type="evidence" value="ECO:0007669"/>
    <property type="project" value="TreeGrafter"/>
</dbReference>
<evidence type="ECO:0000256" key="1">
    <source>
        <dbReference type="ARBA" id="ARBA00004514"/>
    </source>
</evidence>
<dbReference type="Pfam" id="PF02798">
    <property type="entry name" value="GST_N"/>
    <property type="match status" value="1"/>
</dbReference>
<dbReference type="CDD" id="cd03053">
    <property type="entry name" value="GST_N_Phi"/>
    <property type="match status" value="1"/>
</dbReference>
<dbReference type="InterPro" id="IPR010987">
    <property type="entry name" value="Glutathione-S-Trfase_C-like"/>
</dbReference>
<evidence type="ECO:0000259" key="9">
    <source>
        <dbReference type="PROSITE" id="PS50405"/>
    </source>
</evidence>
<dbReference type="FunFam" id="3.40.30.10:FF:000016">
    <property type="entry name" value="Glutathione S-transferase F2"/>
    <property type="match status" value="1"/>
</dbReference>
<comment type="subcellular location">
    <subcellularLocation>
        <location evidence="1">Cytoplasm</location>
        <location evidence="1">Cytosol</location>
    </subcellularLocation>
</comment>
<dbReference type="SFLD" id="SFLDG00358">
    <property type="entry name" value="Main_(cytGST)"/>
    <property type="match status" value="1"/>
</dbReference>
<dbReference type="SUPFAM" id="SSF47616">
    <property type="entry name" value="GST C-terminal domain-like"/>
    <property type="match status" value="1"/>
</dbReference>
<dbReference type="CDD" id="cd03187">
    <property type="entry name" value="GST_C_Phi"/>
    <property type="match status" value="1"/>
</dbReference>
<gene>
    <name evidence="10" type="ORF">LC_TR7432_c0_g1_i1_g.26245</name>
    <name evidence="11" type="ORF">LE_TR2941_c0_g1_i1_g.8798</name>
</gene>
<dbReference type="SFLD" id="SFLDG01154">
    <property type="entry name" value="Main.5:_Phi-like"/>
    <property type="match status" value="1"/>
</dbReference>
<reference evidence="11" key="1">
    <citation type="submission" date="2016-07" db="EMBL/GenBank/DDBJ databases">
        <title>De novo transcriptome assembly of four accessions of the metal hyperaccumulator plant Noccaea caerulescens.</title>
        <authorList>
            <person name="Blande D."/>
            <person name="Halimaa P."/>
            <person name="Tervahauta A.I."/>
            <person name="Aarts M.G."/>
            <person name="Karenlampi S.O."/>
        </authorList>
    </citation>
    <scope>NUCLEOTIDE SEQUENCE</scope>
</reference>
<dbReference type="InterPro" id="IPR036282">
    <property type="entry name" value="Glutathione-S-Trfase_C_sf"/>
</dbReference>
<dbReference type="Gene3D" id="3.40.30.10">
    <property type="entry name" value="Glutaredoxin"/>
    <property type="match status" value="1"/>
</dbReference>
<keyword evidence="5" id="KW-0216">Detoxification</keyword>
<dbReference type="InterPro" id="IPR036249">
    <property type="entry name" value="Thioredoxin-like_sf"/>
</dbReference>
<evidence type="ECO:0000313" key="11">
    <source>
        <dbReference type="EMBL" id="JAU58748.1"/>
    </source>
</evidence>
<evidence type="ECO:0000256" key="5">
    <source>
        <dbReference type="ARBA" id="ARBA00022575"/>
    </source>
</evidence>
<dbReference type="PANTHER" id="PTHR43900">
    <property type="entry name" value="GLUTATHIONE S-TRANSFERASE RHO"/>
    <property type="match status" value="1"/>
</dbReference>
<evidence type="ECO:0000256" key="6">
    <source>
        <dbReference type="ARBA" id="ARBA00022679"/>
    </source>
</evidence>
<dbReference type="InterPro" id="IPR040079">
    <property type="entry name" value="Glutathione_S-Trfase"/>
</dbReference>
<feature type="domain" description="GST N-terminal" evidence="8">
    <location>
        <begin position="2"/>
        <end position="83"/>
    </location>
</feature>
<dbReference type="FunFam" id="1.20.1050.10:FF:000004">
    <property type="entry name" value="Glutathione S-transferase F2"/>
    <property type="match status" value="1"/>
</dbReference>
<keyword evidence="6 11" id="KW-0808">Transferase</keyword>
<keyword evidence="4" id="KW-0963">Cytoplasm</keyword>
<dbReference type="Gene3D" id="1.20.1050.10">
    <property type="match status" value="1"/>
</dbReference>
<evidence type="ECO:0000256" key="4">
    <source>
        <dbReference type="ARBA" id="ARBA00022490"/>
    </source>
</evidence>
<dbReference type="EMBL" id="GEVL01018593">
    <property type="protein sequence ID" value="JAU58748.1"/>
    <property type="molecule type" value="Transcribed_RNA"/>
</dbReference>
<dbReference type="SFLD" id="SFLDS00019">
    <property type="entry name" value="Glutathione_Transferase_(cytos"/>
    <property type="match status" value="1"/>
</dbReference>
<evidence type="ECO:0000256" key="2">
    <source>
        <dbReference type="ARBA" id="ARBA00010128"/>
    </source>
</evidence>
<dbReference type="PROSITE" id="PS50405">
    <property type="entry name" value="GST_CTER"/>
    <property type="match status" value="1"/>
</dbReference>
<dbReference type="InterPro" id="IPR034347">
    <property type="entry name" value="GST_Phi_C"/>
</dbReference>
<evidence type="ECO:0000259" key="8">
    <source>
        <dbReference type="PROSITE" id="PS50404"/>
    </source>
</evidence>
<dbReference type="GO" id="GO:0009407">
    <property type="term" value="P:toxin catabolic process"/>
    <property type="evidence" value="ECO:0007669"/>
    <property type="project" value="UniProtKB-ARBA"/>
</dbReference>
<comment type="similarity">
    <text evidence="2">Belongs to the GST superfamily. Phi family.</text>
</comment>
<dbReference type="PANTHER" id="PTHR43900:SF67">
    <property type="entry name" value="GLUTATHIONE S-TRANSFERASE F3"/>
    <property type="match status" value="1"/>
</dbReference>
<dbReference type="GO" id="GO:0005829">
    <property type="term" value="C:cytosol"/>
    <property type="evidence" value="ECO:0007669"/>
    <property type="project" value="UniProtKB-SubCell"/>
</dbReference>
<sequence length="213" mass="23950">MAGIKVFGHPASTSTRKVLLALYEKNLDFELVHVDIKDGEHKKEPFLSRNPFGKVPAFEDGDVKIFESRAITQYIAHRYAEEGTNLLPADPKNTADYAIMANGMEVEAHHFDPPATKLAWEQVFKLMKGLTTDEAVVAEEEAKLAKVLDIYEGRLGAFKYCAGDTFTLTDLHHIPVIQYLLQTPSKKLFTERPHLNEWVADITSRPASLKVLQ</sequence>
<proteinExistence type="inferred from homology"/>
<dbReference type="Pfam" id="PF00043">
    <property type="entry name" value="GST_C"/>
    <property type="match status" value="1"/>
</dbReference>
<comment type="catalytic activity">
    <reaction evidence="7">
        <text>RX + glutathione = an S-substituted glutathione + a halide anion + H(+)</text>
        <dbReference type="Rhea" id="RHEA:16437"/>
        <dbReference type="ChEBI" id="CHEBI:15378"/>
        <dbReference type="ChEBI" id="CHEBI:16042"/>
        <dbReference type="ChEBI" id="CHEBI:17792"/>
        <dbReference type="ChEBI" id="CHEBI:57925"/>
        <dbReference type="ChEBI" id="CHEBI:90779"/>
        <dbReference type="EC" id="2.5.1.18"/>
    </reaction>
</comment>
<dbReference type="SUPFAM" id="SSF52833">
    <property type="entry name" value="Thioredoxin-like"/>
    <property type="match status" value="1"/>
</dbReference>
<organism evidence="11">
    <name type="scientific">Noccaea caerulescens</name>
    <name type="common">Alpine penny-cress</name>
    <name type="synonym">Thlaspi caerulescens</name>
    <dbReference type="NCBI Taxonomy" id="107243"/>
    <lineage>
        <taxon>Eukaryota</taxon>
        <taxon>Viridiplantae</taxon>
        <taxon>Streptophyta</taxon>
        <taxon>Embryophyta</taxon>
        <taxon>Tracheophyta</taxon>
        <taxon>Spermatophyta</taxon>
        <taxon>Magnoliopsida</taxon>
        <taxon>eudicotyledons</taxon>
        <taxon>Gunneridae</taxon>
        <taxon>Pentapetalae</taxon>
        <taxon>rosids</taxon>
        <taxon>malvids</taxon>
        <taxon>Brassicales</taxon>
        <taxon>Brassicaceae</taxon>
        <taxon>Coluteocarpeae</taxon>
        <taxon>Noccaea</taxon>
    </lineage>
</organism>
<evidence type="ECO:0000256" key="7">
    <source>
        <dbReference type="ARBA" id="ARBA00047960"/>
    </source>
</evidence>
<dbReference type="InterPro" id="IPR004046">
    <property type="entry name" value="GST_C"/>
</dbReference>
<evidence type="ECO:0000313" key="10">
    <source>
        <dbReference type="EMBL" id="JAU50114.1"/>
    </source>
</evidence>
<dbReference type="EMBL" id="GEVK01002718">
    <property type="protein sequence ID" value="JAU50114.1"/>
    <property type="molecule type" value="Transcribed_RNA"/>
</dbReference>
<dbReference type="EC" id="2.5.1.18" evidence="3"/>
<accession>A0A1J3GWR2</accession>
<feature type="domain" description="GST C-terminal" evidence="9">
    <location>
        <begin position="93"/>
        <end position="213"/>
    </location>
</feature>
<dbReference type="GO" id="GO:0043295">
    <property type="term" value="F:glutathione binding"/>
    <property type="evidence" value="ECO:0007669"/>
    <property type="project" value="TreeGrafter"/>
</dbReference>
<dbReference type="InterPro" id="IPR004045">
    <property type="entry name" value="Glutathione_S-Trfase_N"/>
</dbReference>
<dbReference type="PROSITE" id="PS50404">
    <property type="entry name" value="GST_NTER"/>
    <property type="match status" value="1"/>
</dbReference>
<protein>
    <recommendedName>
        <fullName evidence="3">glutathione transferase</fullName>
        <ecNumber evidence="3">2.5.1.18</ecNumber>
    </recommendedName>
</protein>
<evidence type="ECO:0000256" key="3">
    <source>
        <dbReference type="ARBA" id="ARBA00012452"/>
    </source>
</evidence>